<dbReference type="InterPro" id="IPR011067">
    <property type="entry name" value="Plasmid_toxin/cell-grow_inhib"/>
</dbReference>
<dbReference type="GO" id="GO:0003677">
    <property type="term" value="F:DNA binding"/>
    <property type="evidence" value="ECO:0007669"/>
    <property type="project" value="InterPro"/>
</dbReference>
<dbReference type="GO" id="GO:0016075">
    <property type="term" value="P:rRNA catabolic process"/>
    <property type="evidence" value="ECO:0007669"/>
    <property type="project" value="TreeGrafter"/>
</dbReference>
<name>A0A2V1MXG6_9LACO</name>
<dbReference type="Proteomes" id="UP000245080">
    <property type="component" value="Unassembled WGS sequence"/>
</dbReference>
<sequence length="107" mass="12299">MYHQGDIVLADLSPVVGHEQNGYRPLLIVSSNDFNEFTRLVKIVPITTTNNGFPLHLALPEHLKVHGFIMTEHERTLDLNQRPNRKVEECPEETLSQALDMIFDTYK</sequence>
<dbReference type="PANTHER" id="PTHR33988:SF3">
    <property type="entry name" value="ENDORIBONUCLEASE TOXIN CHPB-RELATED"/>
    <property type="match status" value="1"/>
</dbReference>
<evidence type="ECO:0000313" key="3">
    <source>
        <dbReference type="EMBL" id="PWF99502.1"/>
    </source>
</evidence>
<proteinExistence type="inferred from homology"/>
<dbReference type="OrthoDB" id="9808744at2"/>
<dbReference type="PANTHER" id="PTHR33988">
    <property type="entry name" value="ENDORIBONUCLEASE MAZF-RELATED"/>
    <property type="match status" value="1"/>
</dbReference>
<evidence type="ECO:0000256" key="1">
    <source>
        <dbReference type="ARBA" id="ARBA00007521"/>
    </source>
</evidence>
<dbReference type="SUPFAM" id="SSF50118">
    <property type="entry name" value="Cell growth inhibitor/plasmid maintenance toxic component"/>
    <property type="match status" value="1"/>
</dbReference>
<evidence type="ECO:0000256" key="2">
    <source>
        <dbReference type="ARBA" id="ARBA00022649"/>
    </source>
</evidence>
<comment type="similarity">
    <text evidence="1">Belongs to the PemK/MazF family.</text>
</comment>
<dbReference type="GO" id="GO:0004521">
    <property type="term" value="F:RNA endonuclease activity"/>
    <property type="evidence" value="ECO:0007669"/>
    <property type="project" value="TreeGrafter"/>
</dbReference>
<evidence type="ECO:0000313" key="4">
    <source>
        <dbReference type="Proteomes" id="UP000245080"/>
    </source>
</evidence>
<organism evidence="3 4">
    <name type="scientific">Levilactobacillus bambusae</name>
    <dbReference type="NCBI Taxonomy" id="2024736"/>
    <lineage>
        <taxon>Bacteria</taxon>
        <taxon>Bacillati</taxon>
        <taxon>Bacillota</taxon>
        <taxon>Bacilli</taxon>
        <taxon>Lactobacillales</taxon>
        <taxon>Lactobacillaceae</taxon>
        <taxon>Levilactobacillus</taxon>
    </lineage>
</organism>
<dbReference type="GO" id="GO:0006402">
    <property type="term" value="P:mRNA catabolic process"/>
    <property type="evidence" value="ECO:0007669"/>
    <property type="project" value="TreeGrafter"/>
</dbReference>
<accession>A0A2V1MXG6</accession>
<dbReference type="Pfam" id="PF02452">
    <property type="entry name" value="PemK_toxin"/>
    <property type="match status" value="1"/>
</dbReference>
<comment type="caution">
    <text evidence="3">The sequence shown here is derived from an EMBL/GenBank/DDBJ whole genome shotgun (WGS) entry which is preliminary data.</text>
</comment>
<dbReference type="AlphaFoldDB" id="A0A2V1MXG6"/>
<keyword evidence="4" id="KW-1185">Reference proteome</keyword>
<gene>
    <name evidence="3" type="ORF">DCM90_08630</name>
</gene>
<dbReference type="EMBL" id="QCXQ01000006">
    <property type="protein sequence ID" value="PWF99502.1"/>
    <property type="molecule type" value="Genomic_DNA"/>
</dbReference>
<reference evidence="3 4" key="1">
    <citation type="journal article" date="2018" name="Int. J. Syst. Evol. Microbiol.">
        <title>Lactobacillus bambusae sp. nov., isolated from a traditional fermented Ma-bamboo shoots of Taiwan.</title>
        <authorList>
            <person name="Wang L.-T."/>
        </authorList>
    </citation>
    <scope>NUCLEOTIDE SEQUENCE [LARGE SCALE GENOMIC DNA]</scope>
    <source>
        <strain evidence="3 4">BS-W1</strain>
    </source>
</reference>
<keyword evidence="2" id="KW-1277">Toxin-antitoxin system</keyword>
<dbReference type="InterPro" id="IPR003477">
    <property type="entry name" value="PemK-like"/>
</dbReference>
<dbReference type="Gene3D" id="2.30.30.110">
    <property type="match status" value="1"/>
</dbReference>
<protein>
    <submittedName>
        <fullName evidence="3">Type II toxin-antitoxin system PemK/MazF family toxin</fullName>
    </submittedName>
</protein>